<dbReference type="InterPro" id="IPR013786">
    <property type="entry name" value="AcylCoA_DH/ox_N"/>
</dbReference>
<keyword evidence="3" id="KW-0560">Oxidoreductase</keyword>
<sequence length="370" mass="38964">MTFMDEERATFEKFLPGLEQRLRDVPIAVLESGESPGLRLLREHGGPGLLVPTRYGGAGADLIEALRVQRVLGARSPSLALAANMHHCTVVAMPPCRVTEELLTEVASEHRYLASGFGEGRPAASVLKPTMRGERHGDGWRLNGAKRPCSLSLSMDYLTASVMLTLPDTGGTEMALAVVPASSPGLEVRPLGATGVLPGSETHEVVLTDVDVPDGHVSSFGDPQSLNAALATAFHVFELMVSASYTGVAGGLVEEVLRRRRGTPGERVELVGALEATMASLEAVARSAPAAIGEPAGVARALHVRYAAQRTVERVAAHAAELLGGTSYLIDGFGVGYLTAARALAFHPPARGAMAEPLDRFLYGEPLVIP</sequence>
<dbReference type="InterPro" id="IPR046373">
    <property type="entry name" value="Acyl-CoA_Oxase/DH_mid-dom_sf"/>
</dbReference>
<dbReference type="Proteomes" id="UP000530234">
    <property type="component" value="Unassembled WGS sequence"/>
</dbReference>
<evidence type="ECO:0000313" key="6">
    <source>
        <dbReference type="Proteomes" id="UP000530234"/>
    </source>
</evidence>
<dbReference type="Gene3D" id="2.40.110.10">
    <property type="entry name" value="Butyryl-CoA Dehydrogenase, subunit A, domain 2"/>
    <property type="match status" value="1"/>
</dbReference>
<gene>
    <name evidence="5" type="ORF">FOE67_19955</name>
</gene>
<dbReference type="PANTHER" id="PTHR43884">
    <property type="entry name" value="ACYL-COA DEHYDROGENASE"/>
    <property type="match status" value="1"/>
</dbReference>
<evidence type="ECO:0000256" key="3">
    <source>
        <dbReference type="ARBA" id="ARBA00023002"/>
    </source>
</evidence>
<protein>
    <submittedName>
        <fullName evidence="5">Acyl-CoA dehydrogenase</fullName>
    </submittedName>
</protein>
<dbReference type="SUPFAM" id="SSF56645">
    <property type="entry name" value="Acyl-CoA dehydrogenase NM domain-like"/>
    <property type="match status" value="1"/>
</dbReference>
<keyword evidence="2" id="KW-0274">FAD</keyword>
<reference evidence="6" key="1">
    <citation type="submission" date="2019-10" db="EMBL/GenBank/DDBJ databases">
        <title>Streptomyces sp. nov., a novel actinobacterium isolated from alkaline environment.</title>
        <authorList>
            <person name="Golinska P."/>
        </authorList>
    </citation>
    <scope>NUCLEOTIDE SEQUENCE [LARGE SCALE GENOMIC DNA]</scope>
    <source>
        <strain evidence="6">DSM 42108</strain>
    </source>
</reference>
<dbReference type="InterPro" id="IPR009100">
    <property type="entry name" value="AcylCoA_DH/oxidase_NM_dom_sf"/>
</dbReference>
<comment type="caution">
    <text evidence="5">The sequence shown here is derived from an EMBL/GenBank/DDBJ whole genome shotgun (WGS) entry which is preliminary data.</text>
</comment>
<organism evidence="5 6">
    <name type="scientific">Streptomyces calidiresistens</name>
    <dbReference type="NCBI Taxonomy" id="1485586"/>
    <lineage>
        <taxon>Bacteria</taxon>
        <taxon>Bacillati</taxon>
        <taxon>Actinomycetota</taxon>
        <taxon>Actinomycetes</taxon>
        <taxon>Kitasatosporales</taxon>
        <taxon>Streptomycetaceae</taxon>
        <taxon>Streptomyces</taxon>
    </lineage>
</organism>
<dbReference type="InterPro" id="IPR037069">
    <property type="entry name" value="AcylCoA_DH/ox_N_sf"/>
</dbReference>
<feature type="domain" description="Acyl-CoA dehydrogenase/oxidase N-terminal" evidence="4">
    <location>
        <begin position="38"/>
        <end position="91"/>
    </location>
</feature>
<dbReference type="AlphaFoldDB" id="A0A7W3T6A1"/>
<accession>A0A7W3T6A1</accession>
<proteinExistence type="predicted"/>
<dbReference type="EMBL" id="VKHS01000600">
    <property type="protein sequence ID" value="MBB0231709.1"/>
    <property type="molecule type" value="Genomic_DNA"/>
</dbReference>
<keyword evidence="1" id="KW-0285">Flavoprotein</keyword>
<dbReference type="GO" id="GO:0050660">
    <property type="term" value="F:flavin adenine dinucleotide binding"/>
    <property type="evidence" value="ECO:0007669"/>
    <property type="project" value="InterPro"/>
</dbReference>
<evidence type="ECO:0000259" key="4">
    <source>
        <dbReference type="Pfam" id="PF02771"/>
    </source>
</evidence>
<evidence type="ECO:0000256" key="1">
    <source>
        <dbReference type="ARBA" id="ARBA00022630"/>
    </source>
</evidence>
<evidence type="ECO:0000256" key="2">
    <source>
        <dbReference type="ARBA" id="ARBA00022827"/>
    </source>
</evidence>
<keyword evidence="6" id="KW-1185">Reference proteome</keyword>
<evidence type="ECO:0000313" key="5">
    <source>
        <dbReference type="EMBL" id="MBB0231709.1"/>
    </source>
</evidence>
<name>A0A7W3T6A1_9ACTN</name>
<dbReference type="Gene3D" id="1.10.540.10">
    <property type="entry name" value="Acyl-CoA dehydrogenase/oxidase, N-terminal domain"/>
    <property type="match status" value="1"/>
</dbReference>
<dbReference type="Pfam" id="PF02771">
    <property type="entry name" value="Acyl-CoA_dh_N"/>
    <property type="match status" value="1"/>
</dbReference>
<dbReference type="GO" id="GO:0003995">
    <property type="term" value="F:acyl-CoA dehydrogenase activity"/>
    <property type="evidence" value="ECO:0007669"/>
    <property type="project" value="TreeGrafter"/>
</dbReference>
<dbReference type="PANTHER" id="PTHR43884:SF20">
    <property type="entry name" value="ACYL-COA DEHYDROGENASE FADE28"/>
    <property type="match status" value="1"/>
</dbReference>